<reference evidence="2 3" key="1">
    <citation type="journal article" date="2020" name="Mol. Biol. Evol.">
        <title>Interspecific Gene Flow and the Evolution of Specialization in Black and White Rhinoceros.</title>
        <authorList>
            <person name="Moodley Y."/>
            <person name="Westbury M.V."/>
            <person name="Russo I.M."/>
            <person name="Gopalakrishnan S."/>
            <person name="Rakotoarivelo A."/>
            <person name="Olsen R.A."/>
            <person name="Prost S."/>
            <person name="Tunstall T."/>
            <person name="Ryder O.A."/>
            <person name="Dalen L."/>
            <person name="Bruford M.W."/>
        </authorList>
    </citation>
    <scope>NUCLEOTIDE SEQUENCE [LARGE SCALE GENOMIC DNA]</scope>
    <source>
        <strain evidence="2">SBR-YM</strain>
        <tissue evidence="2">Skin</tissue>
    </source>
</reference>
<dbReference type="InterPro" id="IPR038800">
    <property type="entry name" value="CCDC17"/>
</dbReference>
<feature type="compositionally biased region" description="Basic and acidic residues" evidence="1">
    <location>
        <begin position="78"/>
        <end position="87"/>
    </location>
</feature>
<sequence length="637" mass="68274">MAGYRYLQVLRLRLYLQEMRPKITEVPRGSEGPWRRSEAPTQGPTSEAAGSPGERLRALHGTHARRVAETEAQSRALARRDEGKGKGGDYGPAPALAPWHEVAQTGSHLAPYPRRTEPAPPRFGPDPGRDVTPVWPGAGASRPPDRGRANAGSSRGVRGARSAATTRARVGEPAGGIPERHGIGVGTARGAGSARGGTHEVSVRTCWRVAPLRSGRGGAAGGQVCISDFYARVAPDPRTGLNSLREAEFCCPVLQANPGTLAAEIGALREAYIRGGGRDPGVLGQIWQLQVEASALELQRSRARRGKQEGPTRKASRKRWSWTWEEKRAGREGIFGRGPPKQKPPGRRAGAPSGELLVVEAENRRLEAEILALQMQRGAGPAPWGQAGLVIFYDFLRGLEASWIWVQLMTGLARDGQNTGGTTALPPALCLPPPPAPGPMGNCAILASRQPVPRLPPSPSVSLVCELHASQGLAWAKAPQPKAWASLVLFDRDQRVLSGHWRLPLRALPLDSSLSLGQLNGIPQVSVEDGDWLYSSRVQMQYHFTSPQVGQAELFLRLVNARDAGVQTLAEINPASAHKYQYPPPVSSSSSLEANSLAPRAGFVDPPPPAEEPLSSRVKERDEGLGPHGFDPPPLAF</sequence>
<protein>
    <recommendedName>
        <fullName evidence="4">Coiled-coil domain-containing protein 17</fullName>
    </recommendedName>
</protein>
<comment type="caution">
    <text evidence="2">The sequence shown here is derived from an EMBL/GenBank/DDBJ whole genome shotgun (WGS) entry which is preliminary data.</text>
</comment>
<name>A0A7J7F6C8_DICBM</name>
<feature type="compositionally biased region" description="Low complexity" evidence="1">
    <location>
        <begin position="149"/>
        <end position="168"/>
    </location>
</feature>
<organism evidence="2 3">
    <name type="scientific">Diceros bicornis minor</name>
    <name type="common">South-central black rhinoceros</name>
    <dbReference type="NCBI Taxonomy" id="77932"/>
    <lineage>
        <taxon>Eukaryota</taxon>
        <taxon>Metazoa</taxon>
        <taxon>Chordata</taxon>
        <taxon>Craniata</taxon>
        <taxon>Vertebrata</taxon>
        <taxon>Euteleostomi</taxon>
        <taxon>Mammalia</taxon>
        <taxon>Eutheria</taxon>
        <taxon>Laurasiatheria</taxon>
        <taxon>Perissodactyla</taxon>
        <taxon>Rhinocerotidae</taxon>
        <taxon>Diceros</taxon>
    </lineage>
</organism>
<dbReference type="PANTHER" id="PTHR33820">
    <property type="entry name" value="COILED-COIL DOMAIN-CONTAINING PROTEIN 17"/>
    <property type="match status" value="1"/>
</dbReference>
<dbReference type="EMBL" id="JACDTQ010001359">
    <property type="protein sequence ID" value="KAF5923226.1"/>
    <property type="molecule type" value="Genomic_DNA"/>
</dbReference>
<evidence type="ECO:0000313" key="2">
    <source>
        <dbReference type="EMBL" id="KAF5923226.1"/>
    </source>
</evidence>
<dbReference type="AlphaFoldDB" id="A0A7J7F6C8"/>
<feature type="region of interest" description="Disordered" evidence="1">
    <location>
        <begin position="25"/>
        <end position="96"/>
    </location>
</feature>
<feature type="region of interest" description="Disordered" evidence="1">
    <location>
        <begin position="301"/>
        <end position="352"/>
    </location>
</feature>
<accession>A0A7J7F6C8</accession>
<evidence type="ECO:0008006" key="4">
    <source>
        <dbReference type="Google" id="ProtNLM"/>
    </source>
</evidence>
<keyword evidence="3" id="KW-1185">Reference proteome</keyword>
<proteinExistence type="predicted"/>
<evidence type="ECO:0000313" key="3">
    <source>
        <dbReference type="Proteomes" id="UP000551758"/>
    </source>
</evidence>
<dbReference type="Proteomes" id="UP000551758">
    <property type="component" value="Unassembled WGS sequence"/>
</dbReference>
<feature type="compositionally biased region" description="Gly residues" evidence="1">
    <location>
        <begin position="183"/>
        <end position="195"/>
    </location>
</feature>
<gene>
    <name evidence="2" type="ORF">HPG69_012316</name>
</gene>
<dbReference type="PANTHER" id="PTHR33820:SF4">
    <property type="entry name" value="COILED-COIL DOMAIN-CONTAINING PROTEIN 17"/>
    <property type="match status" value="1"/>
</dbReference>
<feature type="region of interest" description="Disordered" evidence="1">
    <location>
        <begin position="578"/>
        <end position="637"/>
    </location>
</feature>
<evidence type="ECO:0000256" key="1">
    <source>
        <dbReference type="SAM" id="MobiDB-lite"/>
    </source>
</evidence>
<feature type="region of interest" description="Disordered" evidence="1">
    <location>
        <begin position="110"/>
        <end position="196"/>
    </location>
</feature>